<gene>
    <name evidence="1" type="ORF">PEVE_00040511</name>
</gene>
<accession>A0ABN8LLB8</accession>
<proteinExistence type="predicted"/>
<evidence type="ECO:0000313" key="1">
    <source>
        <dbReference type="EMBL" id="CAH3017940.1"/>
    </source>
</evidence>
<reference evidence="1 2" key="1">
    <citation type="submission" date="2022-05" db="EMBL/GenBank/DDBJ databases">
        <authorList>
            <consortium name="Genoscope - CEA"/>
            <person name="William W."/>
        </authorList>
    </citation>
    <scope>NUCLEOTIDE SEQUENCE [LARGE SCALE GENOMIC DNA]</scope>
</reference>
<protein>
    <submittedName>
        <fullName evidence="1">Uncharacterized protein</fullName>
    </submittedName>
</protein>
<sequence>MSMLPHVNAVCKSAFYNLCNISRIKKFLSSKFTEILVHAFVASKLDYCNSLLYNVPKYVLKKLQSVQNVAAHLITCSRKYDHIAPVLSNRHWIPVNEHIKFKILLLYTNKHLSTFKIWLWIILPAQDPQSGPSMGSPRPQKQHLCQAQQQTAADTFKKFKKSSKLKAPRTCTLTYDYKLQKMKLSLLK</sequence>
<keyword evidence="2" id="KW-1185">Reference proteome</keyword>
<organism evidence="1 2">
    <name type="scientific">Porites evermanni</name>
    <dbReference type="NCBI Taxonomy" id="104178"/>
    <lineage>
        <taxon>Eukaryota</taxon>
        <taxon>Metazoa</taxon>
        <taxon>Cnidaria</taxon>
        <taxon>Anthozoa</taxon>
        <taxon>Hexacorallia</taxon>
        <taxon>Scleractinia</taxon>
        <taxon>Fungiina</taxon>
        <taxon>Poritidae</taxon>
        <taxon>Porites</taxon>
    </lineage>
</organism>
<dbReference type="PANTHER" id="PTHR33332">
    <property type="entry name" value="REVERSE TRANSCRIPTASE DOMAIN-CONTAINING PROTEIN"/>
    <property type="match status" value="1"/>
</dbReference>
<dbReference type="EMBL" id="CALNXI010000074">
    <property type="protein sequence ID" value="CAH3017940.1"/>
    <property type="molecule type" value="Genomic_DNA"/>
</dbReference>
<dbReference type="Proteomes" id="UP001159427">
    <property type="component" value="Unassembled WGS sequence"/>
</dbReference>
<name>A0ABN8LLB8_9CNID</name>
<evidence type="ECO:0000313" key="2">
    <source>
        <dbReference type="Proteomes" id="UP001159427"/>
    </source>
</evidence>
<comment type="caution">
    <text evidence="1">The sequence shown here is derived from an EMBL/GenBank/DDBJ whole genome shotgun (WGS) entry which is preliminary data.</text>
</comment>